<accession>A0AC61DE76</accession>
<reference evidence="1" key="1">
    <citation type="submission" date="2017-10" db="EMBL/GenBank/DDBJ databases">
        <title>Genome sequence of cellulolytic Lachnospiraceae bacterium XHS1971 isolated from hotspring sediment.</title>
        <authorList>
            <person name="Vasudevan G."/>
            <person name="Joshi A.J."/>
            <person name="Hivarkar S."/>
            <person name="Lanjekar V.B."/>
            <person name="Dhakephalkar P.K."/>
            <person name="Dagar S."/>
        </authorList>
    </citation>
    <scope>NUCLEOTIDE SEQUENCE</scope>
    <source>
        <strain evidence="1">XHS1971</strain>
    </source>
</reference>
<organism evidence="1 2">
    <name type="scientific">Sporanaerobium hydrogeniformans</name>
    <dbReference type="NCBI Taxonomy" id="3072179"/>
    <lineage>
        <taxon>Bacteria</taxon>
        <taxon>Bacillati</taxon>
        <taxon>Bacillota</taxon>
        <taxon>Clostridia</taxon>
        <taxon>Lachnospirales</taxon>
        <taxon>Lachnospiraceae</taxon>
        <taxon>Sporanaerobium</taxon>
    </lineage>
</organism>
<gene>
    <name evidence="1" type="ORF">CS063_07290</name>
</gene>
<dbReference type="EMBL" id="PEDL01000005">
    <property type="protein sequence ID" value="PHV71180.1"/>
    <property type="molecule type" value="Genomic_DNA"/>
</dbReference>
<sequence length="112" mass="13644">MNKRELGNYYEELAVQYLKEKGYRILNKNFYCRFGEIDIIAEQNKTLVFVEVKYRQSSYFGYPCEAVNYKKRQRIGRTACFYLRQYYRYEVSCRFDIIEVLEGNIHHIESAF</sequence>
<name>A0AC61DE76_9FIRM</name>
<evidence type="ECO:0000313" key="2">
    <source>
        <dbReference type="Proteomes" id="UP000224460"/>
    </source>
</evidence>
<keyword evidence="2" id="KW-1185">Reference proteome</keyword>
<evidence type="ECO:0000313" key="1">
    <source>
        <dbReference type="EMBL" id="PHV71180.1"/>
    </source>
</evidence>
<proteinExistence type="predicted"/>
<comment type="caution">
    <text evidence="1">The sequence shown here is derived from an EMBL/GenBank/DDBJ whole genome shotgun (WGS) entry which is preliminary data.</text>
</comment>
<dbReference type="Proteomes" id="UP000224460">
    <property type="component" value="Unassembled WGS sequence"/>
</dbReference>
<protein>
    <submittedName>
        <fullName evidence="1">YraN family protein</fullName>
    </submittedName>
</protein>